<dbReference type="SMART" id="SM00020">
    <property type="entry name" value="Tryp_SPc"/>
    <property type="match status" value="1"/>
</dbReference>
<evidence type="ECO:0000313" key="8">
    <source>
        <dbReference type="Proteomes" id="UP000314980"/>
    </source>
</evidence>
<dbReference type="PROSITE" id="PS50240">
    <property type="entry name" value="TRYPSIN_DOM"/>
    <property type="match status" value="1"/>
</dbReference>
<dbReference type="GeneTree" id="ENSGT00940000159993"/>
<dbReference type="STRING" id="8187.ENSLCAP00010051318"/>
<organism evidence="7 8">
    <name type="scientific">Lates calcarifer</name>
    <name type="common">Barramundi</name>
    <name type="synonym">Holocentrus calcarifer</name>
    <dbReference type="NCBI Taxonomy" id="8187"/>
    <lineage>
        <taxon>Eukaryota</taxon>
        <taxon>Metazoa</taxon>
        <taxon>Chordata</taxon>
        <taxon>Craniata</taxon>
        <taxon>Vertebrata</taxon>
        <taxon>Euteleostomi</taxon>
        <taxon>Actinopterygii</taxon>
        <taxon>Neopterygii</taxon>
        <taxon>Teleostei</taxon>
        <taxon>Neoteleostei</taxon>
        <taxon>Acanthomorphata</taxon>
        <taxon>Carangaria</taxon>
        <taxon>Carangaria incertae sedis</taxon>
        <taxon>Centropomidae</taxon>
        <taxon>Lates</taxon>
    </lineage>
</organism>
<reference evidence="8" key="1">
    <citation type="submission" date="2015-09" db="EMBL/GenBank/DDBJ databases">
        <authorList>
            <person name="Sai Rama Sridatta P."/>
        </authorList>
    </citation>
    <scope>NUCLEOTIDE SEQUENCE [LARGE SCALE GENOMIC DNA]</scope>
</reference>
<evidence type="ECO:0000256" key="2">
    <source>
        <dbReference type="ARBA" id="ARBA00022801"/>
    </source>
</evidence>
<dbReference type="InterPro" id="IPR043504">
    <property type="entry name" value="Peptidase_S1_PA_chymotrypsin"/>
</dbReference>
<name>A0A4W6FL42_LATCA</name>
<reference evidence="7" key="2">
    <citation type="submission" date="2025-08" db="UniProtKB">
        <authorList>
            <consortium name="Ensembl"/>
        </authorList>
    </citation>
    <scope>IDENTIFICATION</scope>
</reference>
<dbReference type="InterPro" id="IPR001314">
    <property type="entry name" value="Peptidase_S1A"/>
</dbReference>
<comment type="similarity">
    <text evidence="5">Belongs to the peptidase S1 family. CLIP subfamily.</text>
</comment>
<evidence type="ECO:0000256" key="1">
    <source>
        <dbReference type="ARBA" id="ARBA00022670"/>
    </source>
</evidence>
<dbReference type="SUPFAM" id="SSF50494">
    <property type="entry name" value="Trypsin-like serine proteases"/>
    <property type="match status" value="1"/>
</dbReference>
<dbReference type="InterPro" id="IPR001254">
    <property type="entry name" value="Trypsin_dom"/>
</dbReference>
<keyword evidence="1" id="KW-0645">Protease</keyword>
<dbReference type="GO" id="GO:0006508">
    <property type="term" value="P:proteolysis"/>
    <property type="evidence" value="ECO:0007669"/>
    <property type="project" value="UniProtKB-KW"/>
</dbReference>
<dbReference type="Proteomes" id="UP000314980">
    <property type="component" value="Unassembled WGS sequence"/>
</dbReference>
<dbReference type="InParanoid" id="A0A4W6FL42"/>
<evidence type="ECO:0000256" key="4">
    <source>
        <dbReference type="ARBA" id="ARBA00023157"/>
    </source>
</evidence>
<accession>A0A4W6FL42</accession>
<dbReference type="CDD" id="cd00190">
    <property type="entry name" value="Tryp_SPc"/>
    <property type="match status" value="1"/>
</dbReference>
<dbReference type="Ensembl" id="ENSLCAT00010052656.1">
    <property type="protein sequence ID" value="ENSLCAP00010051318.1"/>
    <property type="gene ID" value="ENSLCAG00010023898.1"/>
</dbReference>
<dbReference type="PROSITE" id="PS00135">
    <property type="entry name" value="TRYPSIN_SER"/>
    <property type="match status" value="1"/>
</dbReference>
<dbReference type="GO" id="GO:0004252">
    <property type="term" value="F:serine-type endopeptidase activity"/>
    <property type="evidence" value="ECO:0007669"/>
    <property type="project" value="InterPro"/>
</dbReference>
<dbReference type="PANTHER" id="PTHR24252:SF26">
    <property type="entry name" value="TRANSMEMBRANE SERINE PROTEASE 9"/>
    <property type="match status" value="1"/>
</dbReference>
<dbReference type="FunFam" id="2.40.10.10:FF:000002">
    <property type="entry name" value="Transmembrane protease serine"/>
    <property type="match status" value="1"/>
</dbReference>
<dbReference type="PRINTS" id="PR00722">
    <property type="entry name" value="CHYMOTRYPSIN"/>
</dbReference>
<proteinExistence type="inferred from homology"/>
<keyword evidence="8" id="KW-1185">Reference proteome</keyword>
<keyword evidence="4" id="KW-1015">Disulfide bond</keyword>
<keyword evidence="3" id="KW-0720">Serine protease</keyword>
<dbReference type="InterPro" id="IPR009003">
    <property type="entry name" value="Peptidase_S1_PA"/>
</dbReference>
<dbReference type="AlphaFoldDB" id="A0A4W6FL42"/>
<evidence type="ECO:0000259" key="6">
    <source>
        <dbReference type="PROSITE" id="PS50240"/>
    </source>
</evidence>
<reference evidence="7" key="3">
    <citation type="submission" date="2025-09" db="UniProtKB">
        <authorList>
            <consortium name="Ensembl"/>
        </authorList>
    </citation>
    <scope>IDENTIFICATION</scope>
</reference>
<evidence type="ECO:0000256" key="5">
    <source>
        <dbReference type="ARBA" id="ARBA00024195"/>
    </source>
</evidence>
<evidence type="ECO:0000313" key="7">
    <source>
        <dbReference type="Ensembl" id="ENSLCAP00010051318.1"/>
    </source>
</evidence>
<protein>
    <recommendedName>
        <fullName evidence="6">Peptidase S1 domain-containing protein</fullName>
    </recommendedName>
</protein>
<dbReference type="InterPro" id="IPR033116">
    <property type="entry name" value="TRYPSIN_SER"/>
</dbReference>
<dbReference type="Pfam" id="PF00089">
    <property type="entry name" value="Trypsin"/>
    <property type="match status" value="1"/>
</dbReference>
<feature type="domain" description="Peptidase S1" evidence="6">
    <location>
        <begin position="48"/>
        <end position="206"/>
    </location>
</feature>
<sequence length="207" mass="22680">MFQTVVCVLHWAPIGSWVESRLEEGNGLGSVVCSTRGFTAVVPHSFIRIITHPAFNGTNMDYDVALLELAVPAPMSYTIQSVCLPSPVHRFLKDAECYIMGWGSMREGGSLTNLLQKAAVNIIDQADCQQSYRNVLTPNMMCAGYMEGGRDTCLGDSGGPLTCRRLSGQWFIAGVTSWGHGCGRIGYPGVYTRVTSVRKWISTYLPF</sequence>
<dbReference type="PANTHER" id="PTHR24252">
    <property type="entry name" value="ACROSIN-RELATED"/>
    <property type="match status" value="1"/>
</dbReference>
<evidence type="ECO:0000256" key="3">
    <source>
        <dbReference type="ARBA" id="ARBA00022825"/>
    </source>
</evidence>
<dbReference type="Gene3D" id="2.40.10.10">
    <property type="entry name" value="Trypsin-like serine proteases"/>
    <property type="match status" value="2"/>
</dbReference>
<keyword evidence="2" id="KW-0378">Hydrolase</keyword>